<evidence type="ECO:0000256" key="1">
    <source>
        <dbReference type="SAM" id="SignalP"/>
    </source>
</evidence>
<dbReference type="EMBL" id="OV651813">
    <property type="protein sequence ID" value="CAH1098994.1"/>
    <property type="molecule type" value="Genomic_DNA"/>
</dbReference>
<keyword evidence="1" id="KW-0732">Signal</keyword>
<dbReference type="AlphaFoldDB" id="A0A9P0CGY6"/>
<keyword evidence="3" id="KW-1185">Reference proteome</keyword>
<evidence type="ECO:0000313" key="2">
    <source>
        <dbReference type="EMBL" id="CAH1098994.1"/>
    </source>
</evidence>
<dbReference type="OrthoDB" id="6693186at2759"/>
<protein>
    <submittedName>
        <fullName evidence="2">Uncharacterized protein</fullName>
    </submittedName>
</protein>
<organism evidence="2 3">
    <name type="scientific">Psylliodes chrysocephalus</name>
    <dbReference type="NCBI Taxonomy" id="3402493"/>
    <lineage>
        <taxon>Eukaryota</taxon>
        <taxon>Metazoa</taxon>
        <taxon>Ecdysozoa</taxon>
        <taxon>Arthropoda</taxon>
        <taxon>Hexapoda</taxon>
        <taxon>Insecta</taxon>
        <taxon>Pterygota</taxon>
        <taxon>Neoptera</taxon>
        <taxon>Endopterygota</taxon>
        <taxon>Coleoptera</taxon>
        <taxon>Polyphaga</taxon>
        <taxon>Cucujiformia</taxon>
        <taxon>Chrysomeloidea</taxon>
        <taxon>Chrysomelidae</taxon>
        <taxon>Galerucinae</taxon>
        <taxon>Alticini</taxon>
        <taxon>Psylliodes</taxon>
    </lineage>
</organism>
<proteinExistence type="predicted"/>
<evidence type="ECO:0000313" key="3">
    <source>
        <dbReference type="Proteomes" id="UP001153636"/>
    </source>
</evidence>
<name>A0A9P0CGY6_9CUCU</name>
<reference evidence="2" key="1">
    <citation type="submission" date="2022-01" db="EMBL/GenBank/DDBJ databases">
        <authorList>
            <person name="King R."/>
        </authorList>
    </citation>
    <scope>NUCLEOTIDE SEQUENCE</scope>
</reference>
<sequence length="183" mass="20962">MNHVILIFVSSILVVDVYQVSADCERSRYILGAEDVCWATKVQMVERISHAHKTIVNFAKKTIGIDVEETQKPQKCDYYYCIFSEMNLLNPDYDVPCIDRTSKWVKKNVKYDQAVTLLERIQSCSGELGTSLGTKQQFLADNVGTSERTVVEKDQSRCEIASEYMKCLAYIEKDSECPVFQYP</sequence>
<dbReference type="Proteomes" id="UP001153636">
    <property type="component" value="Chromosome 1"/>
</dbReference>
<gene>
    <name evidence="2" type="ORF">PSYICH_LOCUS1053</name>
</gene>
<feature type="chain" id="PRO_5040343978" evidence="1">
    <location>
        <begin position="23"/>
        <end position="183"/>
    </location>
</feature>
<accession>A0A9P0CGY6</accession>
<feature type="signal peptide" evidence="1">
    <location>
        <begin position="1"/>
        <end position="22"/>
    </location>
</feature>